<comment type="similarity">
    <text evidence="3">Belongs to the glycosyl hydrolase 13 family.</text>
</comment>
<dbReference type="InterPro" id="IPR012850">
    <property type="entry name" value="A-amylase_bs_C"/>
</dbReference>
<keyword evidence="12" id="KW-1185">Reference proteome</keyword>
<feature type="domain" description="Glycosyl hydrolase family 13 catalytic" evidence="9">
    <location>
        <begin position="22"/>
        <end position="219"/>
    </location>
</feature>
<proteinExistence type="inferred from homology"/>
<dbReference type="Proteomes" id="UP000298416">
    <property type="component" value="Unassembled WGS sequence"/>
</dbReference>
<dbReference type="AlphaFoldDB" id="A0A8X9A6X5"/>
<sequence length="272" mass="30647">MEELGHSNEQPDPAATICNGKEILLQAFNWESHKHDWWRNLEQKVPDIANSGFTSAWLPPPTHSFSPEGYLPQNLYSLNSSYGSENLLKALLIKMKTYKVRAMADIVINHRVGTTQGHGGTYNRYDGIPLSWDEHAVTGCTGGKPPGVMGWWLSRAVTFLDNHDTGSTQAHWPFPSDHIMEGYAYILTHPGIPSVFYDHFYDWGSLYHDQIVKLVHYLRNKQSISIVDAQPNLYAANIGDKIAMKIGEASWSPSGMEWTLATSGNRYAVWKK</sequence>
<dbReference type="PANTHER" id="PTHR43447">
    <property type="entry name" value="ALPHA-AMYLASE"/>
    <property type="match status" value="1"/>
</dbReference>
<dbReference type="InterPro" id="IPR013780">
    <property type="entry name" value="Glyco_hydro_b"/>
</dbReference>
<evidence type="ECO:0000256" key="6">
    <source>
        <dbReference type="ARBA" id="ARBA00023277"/>
    </source>
</evidence>
<comment type="caution">
    <text evidence="11">The sequence shown here is derived from an EMBL/GenBank/DDBJ whole genome shotgun (WGS) entry which is preliminary data.</text>
</comment>
<organism evidence="11">
    <name type="scientific">Salvia splendens</name>
    <name type="common">Scarlet sage</name>
    <dbReference type="NCBI Taxonomy" id="180675"/>
    <lineage>
        <taxon>Eukaryota</taxon>
        <taxon>Viridiplantae</taxon>
        <taxon>Streptophyta</taxon>
        <taxon>Embryophyta</taxon>
        <taxon>Tracheophyta</taxon>
        <taxon>Spermatophyta</taxon>
        <taxon>Magnoliopsida</taxon>
        <taxon>eudicotyledons</taxon>
        <taxon>Gunneridae</taxon>
        <taxon>Pentapetalae</taxon>
        <taxon>asterids</taxon>
        <taxon>lamiids</taxon>
        <taxon>Lamiales</taxon>
        <taxon>Lamiaceae</taxon>
        <taxon>Nepetoideae</taxon>
        <taxon>Mentheae</taxon>
        <taxon>Salviinae</taxon>
        <taxon>Salvia</taxon>
        <taxon>Salvia subgen. Calosphace</taxon>
        <taxon>core Calosphace</taxon>
    </lineage>
</organism>
<reference evidence="11" key="2">
    <citation type="submission" date="2020-08" db="EMBL/GenBank/DDBJ databases">
        <title>Plant Genome Project.</title>
        <authorList>
            <person name="Zhang R.-G."/>
        </authorList>
    </citation>
    <scope>NUCLEOTIDE SEQUENCE</scope>
    <source>
        <strain evidence="11">Huo1</strain>
        <tissue evidence="11">Leaf</tissue>
    </source>
</reference>
<dbReference type="EMBL" id="PNBA02000002">
    <property type="protein sequence ID" value="KAG6432002.1"/>
    <property type="molecule type" value="Genomic_DNA"/>
</dbReference>
<evidence type="ECO:0000259" key="9">
    <source>
        <dbReference type="SMART" id="SM00642"/>
    </source>
</evidence>
<keyword evidence="5" id="KW-0378">Hydrolase</keyword>
<evidence type="ECO:0000259" key="10">
    <source>
        <dbReference type="SMART" id="SM00810"/>
    </source>
</evidence>
<dbReference type="InterPro" id="IPR006047">
    <property type="entry name" value="GH13_cat_dom"/>
</dbReference>
<dbReference type="InterPro" id="IPR017853">
    <property type="entry name" value="GH"/>
</dbReference>
<dbReference type="Pfam" id="PF07821">
    <property type="entry name" value="Alpha-amyl_C2"/>
    <property type="match status" value="1"/>
</dbReference>
<protein>
    <recommendedName>
        <fullName evidence="4">alpha-amylase</fullName>
        <ecNumber evidence="4">3.2.1.1</ecNumber>
    </recommendedName>
    <alternativeName>
        <fullName evidence="8">1,4-alpha-D-glucan glucanohydrolase</fullName>
    </alternativeName>
</protein>
<feature type="domain" description="Alpha-amylase C-terminal beta-sheet" evidence="10">
    <location>
        <begin position="214"/>
        <end position="272"/>
    </location>
</feature>
<dbReference type="GO" id="GO:0005975">
    <property type="term" value="P:carbohydrate metabolic process"/>
    <property type="evidence" value="ECO:0007669"/>
    <property type="project" value="InterPro"/>
</dbReference>
<dbReference type="SUPFAM" id="SSF51445">
    <property type="entry name" value="(Trans)glycosidases"/>
    <property type="match status" value="2"/>
</dbReference>
<accession>A0A8X9A6X5</accession>
<dbReference type="SMART" id="SM00642">
    <property type="entry name" value="Aamy"/>
    <property type="match status" value="1"/>
</dbReference>
<dbReference type="SUPFAM" id="SSF51011">
    <property type="entry name" value="Glycosyl hydrolase domain"/>
    <property type="match status" value="1"/>
</dbReference>
<keyword evidence="7" id="KW-0326">Glycosidase</keyword>
<evidence type="ECO:0000313" key="12">
    <source>
        <dbReference type="Proteomes" id="UP000298416"/>
    </source>
</evidence>
<comment type="catalytic activity">
    <reaction evidence="1">
        <text>Endohydrolysis of (1-&gt;4)-alpha-D-glucosidic linkages in polysaccharides containing three or more (1-&gt;4)-alpha-linked D-glucose units.</text>
        <dbReference type="EC" id="3.2.1.1"/>
    </reaction>
</comment>
<evidence type="ECO:0000256" key="4">
    <source>
        <dbReference type="ARBA" id="ARBA00012595"/>
    </source>
</evidence>
<evidence type="ECO:0000256" key="5">
    <source>
        <dbReference type="ARBA" id="ARBA00022801"/>
    </source>
</evidence>
<dbReference type="Pfam" id="PF00128">
    <property type="entry name" value="Alpha-amylase"/>
    <property type="match status" value="1"/>
</dbReference>
<comment type="cofactor">
    <cofactor evidence="2">
        <name>Ca(2+)</name>
        <dbReference type="ChEBI" id="CHEBI:29108"/>
    </cofactor>
</comment>
<evidence type="ECO:0000256" key="8">
    <source>
        <dbReference type="ARBA" id="ARBA00030238"/>
    </source>
</evidence>
<name>A0A8X9A6X5_SALSN</name>
<dbReference type="GO" id="GO:0004556">
    <property type="term" value="F:alpha-amylase activity"/>
    <property type="evidence" value="ECO:0007669"/>
    <property type="project" value="UniProtKB-EC"/>
</dbReference>
<evidence type="ECO:0000313" key="11">
    <source>
        <dbReference type="EMBL" id="KAG6432002.1"/>
    </source>
</evidence>
<dbReference type="Gene3D" id="3.20.20.80">
    <property type="entry name" value="Glycosidases"/>
    <property type="match status" value="2"/>
</dbReference>
<dbReference type="Gene3D" id="2.60.40.1180">
    <property type="entry name" value="Golgi alpha-mannosidase II"/>
    <property type="match status" value="1"/>
</dbReference>
<dbReference type="EC" id="3.2.1.1" evidence="4"/>
<keyword evidence="6" id="KW-0119">Carbohydrate metabolism</keyword>
<dbReference type="GO" id="GO:0005509">
    <property type="term" value="F:calcium ion binding"/>
    <property type="evidence" value="ECO:0007669"/>
    <property type="project" value="InterPro"/>
</dbReference>
<reference evidence="11" key="1">
    <citation type="submission" date="2018-01" db="EMBL/GenBank/DDBJ databases">
        <authorList>
            <person name="Mao J.F."/>
        </authorList>
    </citation>
    <scope>NUCLEOTIDE SEQUENCE</scope>
    <source>
        <strain evidence="11">Huo1</strain>
        <tissue evidence="11">Leaf</tissue>
    </source>
</reference>
<evidence type="ECO:0000256" key="3">
    <source>
        <dbReference type="ARBA" id="ARBA00008061"/>
    </source>
</evidence>
<evidence type="ECO:0000256" key="1">
    <source>
        <dbReference type="ARBA" id="ARBA00000548"/>
    </source>
</evidence>
<gene>
    <name evidence="11" type="ORF">SASPL_103574</name>
</gene>
<dbReference type="SMART" id="SM00810">
    <property type="entry name" value="Alpha-amyl_C2"/>
    <property type="match status" value="1"/>
</dbReference>
<evidence type="ECO:0000256" key="2">
    <source>
        <dbReference type="ARBA" id="ARBA00001913"/>
    </source>
</evidence>
<evidence type="ECO:0000256" key="7">
    <source>
        <dbReference type="ARBA" id="ARBA00023295"/>
    </source>
</evidence>